<dbReference type="OrthoDB" id="8193702at2"/>
<evidence type="ECO:0000259" key="1">
    <source>
        <dbReference type="Pfam" id="PF13480"/>
    </source>
</evidence>
<organism evidence="2 3">
    <name type="scientific">Rhodoblastus sphagnicola</name>
    <dbReference type="NCBI Taxonomy" id="333368"/>
    <lineage>
        <taxon>Bacteria</taxon>
        <taxon>Pseudomonadati</taxon>
        <taxon>Pseudomonadota</taxon>
        <taxon>Alphaproteobacteria</taxon>
        <taxon>Hyphomicrobiales</taxon>
        <taxon>Rhodoblastaceae</taxon>
        <taxon>Rhodoblastus</taxon>
    </lineage>
</organism>
<dbReference type="AlphaFoldDB" id="A0A2S6N1N9"/>
<feature type="domain" description="BioF2-like acetyltransferase" evidence="1">
    <location>
        <begin position="172"/>
        <end position="311"/>
    </location>
</feature>
<dbReference type="SUPFAM" id="SSF55729">
    <property type="entry name" value="Acyl-CoA N-acyltransferases (Nat)"/>
    <property type="match status" value="1"/>
</dbReference>
<dbReference type="InterPro" id="IPR038740">
    <property type="entry name" value="BioF2-like_GNAT_dom"/>
</dbReference>
<name>A0A2S6N1N9_9HYPH</name>
<protein>
    <recommendedName>
        <fullName evidence="1">BioF2-like acetyltransferase domain-containing protein</fullName>
    </recommendedName>
</protein>
<gene>
    <name evidence="2" type="ORF">CCR94_17600</name>
</gene>
<sequence length="378" mass="41443">MEAFADIEIFRDPRQALADWRALAPERLASFCQSETFLLNWLAAHGAAVEPFFIAARDAAGAPVAMLQLGLYRFGPLRIAQFLGGKDSNYNLGLFRDPAAFSAADVAALLRAAARQPDGPHLYRLLNMPITWNGVENPLTRLPRQPSPSPAYCTALAEDGEAFLAGKLSPETRKKLRKKEKRLTDRGALTYFRAAPEQSDAILDAFFTQKQHSYALGDAEEIARKRKFYRGMAGQGLELELHVLALDGRPIAMLAAALNGDRLQGQFNSFDPDPEIAKSSPGDLLLMRILRESCARGLKTFDLGLGEARYKTMFCGEREEMVDVLFASSAAGALAKPILAASLRAKAAIKTNARLWPAIQRLRRRAARGDAGKVGIRS</sequence>
<accession>A0A2S6N1N9</accession>
<evidence type="ECO:0000313" key="2">
    <source>
        <dbReference type="EMBL" id="PPQ28510.1"/>
    </source>
</evidence>
<dbReference type="Pfam" id="PF13480">
    <property type="entry name" value="Acetyltransf_6"/>
    <property type="match status" value="1"/>
</dbReference>
<keyword evidence="3" id="KW-1185">Reference proteome</keyword>
<dbReference type="RefSeq" id="WP_104509160.1">
    <property type="nucleotide sequence ID" value="NZ_JACIGC010000011.1"/>
</dbReference>
<dbReference type="EMBL" id="NHSJ01000107">
    <property type="protein sequence ID" value="PPQ28510.1"/>
    <property type="molecule type" value="Genomic_DNA"/>
</dbReference>
<dbReference type="Gene3D" id="3.40.630.30">
    <property type="match status" value="1"/>
</dbReference>
<dbReference type="Proteomes" id="UP000239089">
    <property type="component" value="Unassembled WGS sequence"/>
</dbReference>
<dbReference type="InterPro" id="IPR016181">
    <property type="entry name" value="Acyl_CoA_acyltransferase"/>
</dbReference>
<reference evidence="2 3" key="1">
    <citation type="journal article" date="2018" name="Arch. Microbiol.">
        <title>New insights into the metabolic potential of the phototrophic purple bacterium Rhodopila globiformis DSM 161(T) from its draft genome sequence and evidence for a vanadium-dependent nitrogenase.</title>
        <authorList>
            <person name="Imhoff J.F."/>
            <person name="Rahn T."/>
            <person name="Kunzel S."/>
            <person name="Neulinger S.C."/>
        </authorList>
    </citation>
    <scope>NUCLEOTIDE SEQUENCE [LARGE SCALE GENOMIC DNA]</scope>
    <source>
        <strain evidence="2 3">DSM 16996</strain>
    </source>
</reference>
<evidence type="ECO:0000313" key="3">
    <source>
        <dbReference type="Proteomes" id="UP000239089"/>
    </source>
</evidence>
<comment type="caution">
    <text evidence="2">The sequence shown here is derived from an EMBL/GenBank/DDBJ whole genome shotgun (WGS) entry which is preliminary data.</text>
</comment>
<proteinExistence type="predicted"/>